<gene>
    <name evidence="2" type="ORF">P3G67_13075</name>
</gene>
<evidence type="ECO:0000313" key="2">
    <source>
        <dbReference type="EMBL" id="MDF3290160.1"/>
    </source>
</evidence>
<evidence type="ECO:0000256" key="1">
    <source>
        <dbReference type="SAM" id="MobiDB-lite"/>
    </source>
</evidence>
<comment type="caution">
    <text evidence="2">The sequence shown here is derived from an EMBL/GenBank/DDBJ whole genome shotgun (WGS) entry which is preliminary data.</text>
</comment>
<organism evidence="2 3">
    <name type="scientific">Streptomyces silvisoli</name>
    <dbReference type="NCBI Taxonomy" id="3034235"/>
    <lineage>
        <taxon>Bacteria</taxon>
        <taxon>Bacillati</taxon>
        <taxon>Actinomycetota</taxon>
        <taxon>Actinomycetes</taxon>
        <taxon>Kitasatosporales</taxon>
        <taxon>Streptomycetaceae</taxon>
        <taxon>Streptomyces</taxon>
    </lineage>
</organism>
<protein>
    <submittedName>
        <fullName evidence="2">Uncharacterized protein</fullName>
    </submittedName>
</protein>
<reference evidence="2 3" key="1">
    <citation type="submission" date="2023-03" db="EMBL/GenBank/DDBJ databases">
        <title>Draft genome sequence of Streptomyces sp. RB6PN23 isolated from peat swamp forest in Thailand.</title>
        <authorList>
            <person name="Klaysubun C."/>
            <person name="Duangmal K."/>
        </authorList>
    </citation>
    <scope>NUCLEOTIDE SEQUENCE [LARGE SCALE GENOMIC DNA]</scope>
    <source>
        <strain evidence="2 3">RB6PN23</strain>
    </source>
</reference>
<dbReference type="RefSeq" id="WP_276093604.1">
    <property type="nucleotide sequence ID" value="NZ_JARJBC010000006.1"/>
</dbReference>
<keyword evidence="3" id="KW-1185">Reference proteome</keyword>
<dbReference type="Proteomes" id="UP001216579">
    <property type="component" value="Unassembled WGS sequence"/>
</dbReference>
<sequence length="231" mass="25688">MILSACSSSATSPKEMRKLAGSSQAVQARQKTEKRLRDVAQAYADHTPLALRLVVVRDTCQGGAAKQWFFQDGSDTYKIKCSMRITAYYGANPQRIGDVLDSILTAGDHDQTQPGLPGDVIPFTHDDYHRKLVDYYQAHGPNPSGPHAQEPTQLFRSGQTLTWDPVHDHTPLIEEPTGGVDNDPPLTRFLREPESETVSDIRKQCGMVFRLELSPPGDYYKVFKNGQTVTN</sequence>
<name>A0ABT5ZK06_9ACTN</name>
<accession>A0ABT5ZK06</accession>
<proteinExistence type="predicted"/>
<evidence type="ECO:0000313" key="3">
    <source>
        <dbReference type="Proteomes" id="UP001216579"/>
    </source>
</evidence>
<dbReference type="EMBL" id="JARJBC010000006">
    <property type="protein sequence ID" value="MDF3290160.1"/>
    <property type="molecule type" value="Genomic_DNA"/>
</dbReference>
<feature type="compositionally biased region" description="Polar residues" evidence="1">
    <location>
        <begin position="1"/>
        <end position="12"/>
    </location>
</feature>
<feature type="region of interest" description="Disordered" evidence="1">
    <location>
        <begin position="1"/>
        <end position="28"/>
    </location>
</feature>